<dbReference type="SFLD" id="SFLDS00029">
    <property type="entry name" value="Radical_SAM"/>
    <property type="match status" value="1"/>
</dbReference>
<dbReference type="EMBL" id="JBHTAC010000036">
    <property type="protein sequence ID" value="MFC7246251.1"/>
    <property type="molecule type" value="Genomic_DNA"/>
</dbReference>
<dbReference type="Gene3D" id="3.20.20.70">
    <property type="entry name" value="Aldolase class I"/>
    <property type="match status" value="1"/>
</dbReference>
<evidence type="ECO:0000256" key="2">
    <source>
        <dbReference type="ARBA" id="ARBA00022723"/>
    </source>
</evidence>
<evidence type="ECO:0000256" key="1">
    <source>
        <dbReference type="ARBA" id="ARBA00022691"/>
    </source>
</evidence>
<dbReference type="NCBIfam" id="TIGR04269">
    <property type="entry name" value="SAM_SPASM_FxsB"/>
    <property type="match status" value="1"/>
</dbReference>
<dbReference type="InterPro" id="IPR026335">
    <property type="entry name" value="rSAM_SPASM_FxsB"/>
</dbReference>
<dbReference type="InterPro" id="IPR023867">
    <property type="entry name" value="Sulphatase_maturase_rSAM"/>
</dbReference>
<evidence type="ECO:0000256" key="4">
    <source>
        <dbReference type="ARBA" id="ARBA00023014"/>
    </source>
</evidence>
<evidence type="ECO:0000259" key="5">
    <source>
        <dbReference type="PROSITE" id="PS51918"/>
    </source>
</evidence>
<keyword evidence="4" id="KW-0411">Iron-sulfur</keyword>
<evidence type="ECO:0000313" key="6">
    <source>
        <dbReference type="EMBL" id="MFC7246251.1"/>
    </source>
</evidence>
<evidence type="ECO:0000256" key="3">
    <source>
        <dbReference type="ARBA" id="ARBA00023004"/>
    </source>
</evidence>
<dbReference type="RefSeq" id="WP_376809102.1">
    <property type="nucleotide sequence ID" value="NZ_JBHTAC010000036.1"/>
</dbReference>
<keyword evidence="3" id="KW-0408">Iron</keyword>
<keyword evidence="1" id="KW-0949">S-adenosyl-L-methionine</keyword>
<keyword evidence="2" id="KW-0479">Metal-binding</keyword>
<keyword evidence="7" id="KW-1185">Reference proteome</keyword>
<dbReference type="PROSITE" id="PS51918">
    <property type="entry name" value="RADICAL_SAM"/>
    <property type="match status" value="1"/>
</dbReference>
<proteinExistence type="predicted"/>
<gene>
    <name evidence="6" type="ORF">ACFQO7_27565</name>
</gene>
<dbReference type="InterPro" id="IPR058240">
    <property type="entry name" value="rSAM_sf"/>
</dbReference>
<dbReference type="InterPro" id="IPR007197">
    <property type="entry name" value="rSAM"/>
</dbReference>
<protein>
    <submittedName>
        <fullName evidence="6">FxsB family cyclophane-forming radical SAM/SPASM peptide maturase</fullName>
    </submittedName>
</protein>
<dbReference type="Proteomes" id="UP001596392">
    <property type="component" value="Unassembled WGS sequence"/>
</dbReference>
<reference evidence="7" key="1">
    <citation type="journal article" date="2019" name="Int. J. Syst. Evol. Microbiol.">
        <title>The Global Catalogue of Microorganisms (GCM) 10K type strain sequencing project: providing services to taxonomists for standard genome sequencing and annotation.</title>
        <authorList>
            <consortium name="The Broad Institute Genomics Platform"/>
            <consortium name="The Broad Institute Genome Sequencing Center for Infectious Disease"/>
            <person name="Wu L."/>
            <person name="Ma J."/>
        </authorList>
    </citation>
    <scope>NUCLEOTIDE SEQUENCE [LARGE SCALE GENOMIC DNA]</scope>
    <source>
        <strain evidence="7">CGMCC 1.9106</strain>
    </source>
</reference>
<dbReference type="PANTHER" id="PTHR43273:SF8">
    <property type="entry name" value="RADICAL SAM DOMAIN PROTEIN"/>
    <property type="match status" value="1"/>
</dbReference>
<dbReference type="PANTHER" id="PTHR43273">
    <property type="entry name" value="ANAEROBIC SULFATASE-MATURATING ENZYME HOMOLOG ASLB-RELATED"/>
    <property type="match status" value="1"/>
</dbReference>
<comment type="caution">
    <text evidence="6">The sequence shown here is derived from an EMBL/GenBank/DDBJ whole genome shotgun (WGS) entry which is preliminary data.</text>
</comment>
<feature type="domain" description="Radical SAM core" evidence="5">
    <location>
        <begin position="38"/>
        <end position="280"/>
    </location>
</feature>
<dbReference type="SFLD" id="SFLDG01072">
    <property type="entry name" value="dehydrogenase_like"/>
    <property type="match status" value="1"/>
</dbReference>
<dbReference type="Pfam" id="PF04055">
    <property type="entry name" value="Radical_SAM"/>
    <property type="match status" value="1"/>
</dbReference>
<dbReference type="CDD" id="cd01335">
    <property type="entry name" value="Radical_SAM"/>
    <property type="match status" value="1"/>
</dbReference>
<dbReference type="SFLD" id="SFLDG01067">
    <property type="entry name" value="SPASM/twitch_domain_containing"/>
    <property type="match status" value="1"/>
</dbReference>
<name>A0ABW2H2Y6_9ACTN</name>
<dbReference type="SFLD" id="SFLDG01386">
    <property type="entry name" value="main_SPASM_domain-containing"/>
    <property type="match status" value="1"/>
</dbReference>
<dbReference type="InterPro" id="IPR013785">
    <property type="entry name" value="Aldolase_TIM"/>
</dbReference>
<sequence length="418" mass="45771">MTVLSAGDAMTSLRQAQRAAAPWPYAELDPERLRAAGWRPTPIRDLILKVHQRCNLACDYCYVYESTDQSWRDRPAVMADEIWQAAVDNLARHAAAHGLRRVQVILHGGEPLLFRLDRIERLVAFLHARMPQTTQVRVGMQTNGVLLTRTTVNRLVELGISVGVSVDGAQPDHDRHRRTHSGRGSFTAVVRALDLLREPANRSAYAGILTTVAPDTDPVATFEALSAFDPPMIDFLLPHANWGEPPPAARPGATPYADWLITVFDRWYGRDEPVRIRLFDDILALLLGGASGSEQVGLSPAGMLVVESDGALEQVDALKSAYPGAAATGLDVRRDELDRVFDDAGVAARQLGAQALSSTCQACPVRPVCGGGHYAHRYRPGAGFLNPSVYCDDMRRLIDHVSARVAADLNRAARPEKR</sequence>
<evidence type="ECO:0000313" key="7">
    <source>
        <dbReference type="Proteomes" id="UP001596392"/>
    </source>
</evidence>
<organism evidence="6 7">
    <name type="scientific">Catellatospora aurea</name>
    <dbReference type="NCBI Taxonomy" id="1337874"/>
    <lineage>
        <taxon>Bacteria</taxon>
        <taxon>Bacillati</taxon>
        <taxon>Actinomycetota</taxon>
        <taxon>Actinomycetes</taxon>
        <taxon>Micromonosporales</taxon>
        <taxon>Micromonosporaceae</taxon>
        <taxon>Catellatospora</taxon>
    </lineage>
</organism>
<dbReference type="SUPFAM" id="SSF102114">
    <property type="entry name" value="Radical SAM enzymes"/>
    <property type="match status" value="1"/>
</dbReference>
<accession>A0ABW2H2Y6</accession>